<dbReference type="GO" id="GO:0003700">
    <property type="term" value="F:DNA-binding transcription factor activity"/>
    <property type="evidence" value="ECO:0007669"/>
    <property type="project" value="InterPro"/>
</dbReference>
<name>A0A1H2KZ85_9ACTN</name>
<dbReference type="PRINTS" id="PR00778">
    <property type="entry name" value="HTHARSR"/>
</dbReference>
<dbReference type="InterPro" id="IPR036388">
    <property type="entry name" value="WH-like_DNA-bd_sf"/>
</dbReference>
<feature type="domain" description="HTH arsR-type" evidence="4">
    <location>
        <begin position="31"/>
        <end position="121"/>
    </location>
</feature>
<sequence length="121" mass="13234">MDSVSVTPQYRGPVGEPAEVAARSLTPGTSLTRDDAERLAGLLRVVSDPTRLQLLSMLLAAPDAEANVTDLTEPLDLTQPTVSHHLRLMVEAGVLRRERRGKQVWFSIVPERLAAIADILR</sequence>
<dbReference type="AlphaFoldDB" id="A0A1H2KZ85"/>
<evidence type="ECO:0000259" key="4">
    <source>
        <dbReference type="PROSITE" id="PS50987"/>
    </source>
</evidence>
<keyword evidence="2" id="KW-0238">DNA-binding</keyword>
<keyword evidence="6" id="KW-1185">Reference proteome</keyword>
<evidence type="ECO:0000256" key="3">
    <source>
        <dbReference type="ARBA" id="ARBA00023163"/>
    </source>
</evidence>
<dbReference type="PANTHER" id="PTHR33154">
    <property type="entry name" value="TRANSCRIPTIONAL REGULATOR, ARSR FAMILY"/>
    <property type="match status" value="1"/>
</dbReference>
<dbReference type="PANTHER" id="PTHR33154:SF18">
    <property type="entry name" value="ARSENICAL RESISTANCE OPERON REPRESSOR"/>
    <property type="match status" value="1"/>
</dbReference>
<keyword evidence="3" id="KW-0804">Transcription</keyword>
<evidence type="ECO:0000256" key="1">
    <source>
        <dbReference type="ARBA" id="ARBA00023015"/>
    </source>
</evidence>
<dbReference type="STRING" id="419479.SAMN04488563_4632"/>
<dbReference type="Gene3D" id="1.10.10.10">
    <property type="entry name" value="Winged helix-like DNA-binding domain superfamily/Winged helix DNA-binding domain"/>
    <property type="match status" value="1"/>
</dbReference>
<dbReference type="CDD" id="cd00090">
    <property type="entry name" value="HTH_ARSR"/>
    <property type="match status" value="1"/>
</dbReference>
<dbReference type="InterPro" id="IPR036390">
    <property type="entry name" value="WH_DNA-bd_sf"/>
</dbReference>
<protein>
    <submittedName>
        <fullName evidence="5">Transcriptional regulator, ArsR family</fullName>
    </submittedName>
</protein>
<dbReference type="Pfam" id="PF12840">
    <property type="entry name" value="HTH_20"/>
    <property type="match status" value="1"/>
</dbReference>
<dbReference type="OrthoDB" id="9798835at2"/>
<keyword evidence="1" id="KW-0805">Transcription regulation</keyword>
<dbReference type="EMBL" id="LT629791">
    <property type="protein sequence ID" value="SDU73905.1"/>
    <property type="molecule type" value="Genomic_DNA"/>
</dbReference>
<evidence type="ECO:0000313" key="6">
    <source>
        <dbReference type="Proteomes" id="UP000182977"/>
    </source>
</evidence>
<evidence type="ECO:0000313" key="5">
    <source>
        <dbReference type="EMBL" id="SDU73905.1"/>
    </source>
</evidence>
<dbReference type="NCBIfam" id="NF033788">
    <property type="entry name" value="HTH_metalloreg"/>
    <property type="match status" value="1"/>
</dbReference>
<dbReference type="InterPro" id="IPR001845">
    <property type="entry name" value="HTH_ArsR_DNA-bd_dom"/>
</dbReference>
<proteinExistence type="predicted"/>
<gene>
    <name evidence="5" type="ORF">SAMN04488563_4632</name>
</gene>
<organism evidence="5 6">
    <name type="scientific">Jiangella alkaliphila</name>
    <dbReference type="NCBI Taxonomy" id="419479"/>
    <lineage>
        <taxon>Bacteria</taxon>
        <taxon>Bacillati</taxon>
        <taxon>Actinomycetota</taxon>
        <taxon>Actinomycetes</taxon>
        <taxon>Jiangellales</taxon>
        <taxon>Jiangellaceae</taxon>
        <taxon>Jiangella</taxon>
    </lineage>
</organism>
<dbReference type="InterPro" id="IPR011991">
    <property type="entry name" value="ArsR-like_HTH"/>
</dbReference>
<reference evidence="6" key="1">
    <citation type="submission" date="2016-10" db="EMBL/GenBank/DDBJ databases">
        <authorList>
            <person name="Varghese N."/>
            <person name="Submissions S."/>
        </authorList>
    </citation>
    <scope>NUCLEOTIDE SEQUENCE [LARGE SCALE GENOMIC DNA]</scope>
    <source>
        <strain evidence="6">DSM 45079</strain>
    </source>
</reference>
<dbReference type="Proteomes" id="UP000182977">
    <property type="component" value="Chromosome I"/>
</dbReference>
<dbReference type="SMART" id="SM00418">
    <property type="entry name" value="HTH_ARSR"/>
    <property type="match status" value="1"/>
</dbReference>
<accession>A0A1H2KZ85</accession>
<dbReference type="SUPFAM" id="SSF46785">
    <property type="entry name" value="Winged helix' DNA-binding domain"/>
    <property type="match status" value="1"/>
</dbReference>
<dbReference type="GO" id="GO:0003677">
    <property type="term" value="F:DNA binding"/>
    <property type="evidence" value="ECO:0007669"/>
    <property type="project" value="UniProtKB-KW"/>
</dbReference>
<dbReference type="PROSITE" id="PS50987">
    <property type="entry name" value="HTH_ARSR_2"/>
    <property type="match status" value="1"/>
</dbReference>
<evidence type="ECO:0000256" key="2">
    <source>
        <dbReference type="ARBA" id="ARBA00023125"/>
    </source>
</evidence>
<dbReference type="InterPro" id="IPR051081">
    <property type="entry name" value="HTH_MetalResp_TranReg"/>
</dbReference>